<evidence type="ECO:0000256" key="3">
    <source>
        <dbReference type="ARBA" id="ARBA00022679"/>
    </source>
</evidence>
<dbReference type="Proteomes" id="UP000037643">
    <property type="component" value="Chromosome"/>
</dbReference>
<dbReference type="PIRSF" id="PIRSF000429">
    <property type="entry name" value="Ac-CoA_Ac_transf"/>
    <property type="match status" value="1"/>
</dbReference>
<evidence type="ECO:0000256" key="5">
    <source>
        <dbReference type="ARBA" id="ARBA00023121"/>
    </source>
</evidence>
<dbReference type="AlphaFoldDB" id="A0A0G3XAS7"/>
<dbReference type="InterPro" id="IPR002155">
    <property type="entry name" value="Thiolase"/>
</dbReference>
<dbReference type="InterPro" id="IPR016039">
    <property type="entry name" value="Thiolase-like"/>
</dbReference>
<name>A0A0G3XAS7_9SPHN</name>
<evidence type="ECO:0000256" key="1">
    <source>
        <dbReference type="ARBA" id="ARBA00012352"/>
    </source>
</evidence>
<dbReference type="GO" id="GO:0008289">
    <property type="term" value="F:lipid binding"/>
    <property type="evidence" value="ECO:0007669"/>
    <property type="project" value="UniProtKB-KW"/>
</dbReference>
<evidence type="ECO:0000256" key="6">
    <source>
        <dbReference type="ARBA" id="ARBA00032316"/>
    </source>
</evidence>
<dbReference type="Gene3D" id="3.40.47.10">
    <property type="match status" value="1"/>
</dbReference>
<evidence type="ECO:0000259" key="7">
    <source>
        <dbReference type="Pfam" id="PF00108"/>
    </source>
</evidence>
<evidence type="ECO:0000256" key="4">
    <source>
        <dbReference type="ARBA" id="ARBA00023055"/>
    </source>
</evidence>
<gene>
    <name evidence="9" type="ORF">AM2010_2575</name>
</gene>
<reference evidence="9 10" key="1">
    <citation type="submission" date="2015-06" db="EMBL/GenBank/DDBJ databases">
        <authorList>
            <person name="Kim K.M."/>
        </authorList>
    </citation>
    <scope>NUCLEOTIDE SEQUENCE [LARGE SCALE GENOMIC DNA]</scope>
    <source>
        <strain evidence="9 10">KCTC 22370</strain>
    </source>
</reference>
<dbReference type="OrthoDB" id="9790314at2"/>
<accession>A0A0G3XAS7</accession>
<keyword evidence="3" id="KW-0808">Transferase</keyword>
<keyword evidence="10" id="KW-1185">Reference proteome</keyword>
<keyword evidence="4" id="KW-0445">Lipid transport</keyword>
<dbReference type="Pfam" id="PF22691">
    <property type="entry name" value="Thiolase_C_1"/>
    <property type="match status" value="1"/>
</dbReference>
<dbReference type="Pfam" id="PF00108">
    <property type="entry name" value="Thiolase_N"/>
    <property type="match status" value="1"/>
</dbReference>
<dbReference type="EMBL" id="CP011805">
    <property type="protein sequence ID" value="AKM08630.1"/>
    <property type="molecule type" value="Genomic_DNA"/>
</dbReference>
<dbReference type="InterPro" id="IPR020613">
    <property type="entry name" value="Thiolase_CS"/>
</dbReference>
<organism evidence="9 10">
    <name type="scientific">Pelagerythrobacter marensis</name>
    <dbReference type="NCBI Taxonomy" id="543877"/>
    <lineage>
        <taxon>Bacteria</taxon>
        <taxon>Pseudomonadati</taxon>
        <taxon>Pseudomonadota</taxon>
        <taxon>Alphaproteobacteria</taxon>
        <taxon>Sphingomonadales</taxon>
        <taxon>Erythrobacteraceae</taxon>
        <taxon>Pelagerythrobacter</taxon>
    </lineage>
</organism>
<proteinExistence type="predicted"/>
<dbReference type="PANTHER" id="PTHR42870:SF1">
    <property type="entry name" value="NON-SPECIFIC LIPID-TRANSFER PROTEIN-LIKE 2"/>
    <property type="match status" value="1"/>
</dbReference>
<dbReference type="InterPro" id="IPR020616">
    <property type="entry name" value="Thiolase_N"/>
</dbReference>
<evidence type="ECO:0000313" key="9">
    <source>
        <dbReference type="EMBL" id="AKM08630.1"/>
    </source>
</evidence>
<evidence type="ECO:0000256" key="2">
    <source>
        <dbReference type="ARBA" id="ARBA00022448"/>
    </source>
</evidence>
<dbReference type="GO" id="GO:0003988">
    <property type="term" value="F:acetyl-CoA C-acyltransferase activity"/>
    <property type="evidence" value="ECO:0007669"/>
    <property type="project" value="UniProtKB-ARBA"/>
</dbReference>
<dbReference type="RefSeq" id="WP_047807430.1">
    <property type="nucleotide sequence ID" value="NZ_CP011805.1"/>
</dbReference>
<keyword evidence="5" id="KW-0446">Lipid-binding</keyword>
<dbReference type="PANTHER" id="PTHR42870">
    <property type="entry name" value="ACETYL-COA C-ACETYLTRANSFERASE"/>
    <property type="match status" value="1"/>
</dbReference>
<dbReference type="GO" id="GO:0006869">
    <property type="term" value="P:lipid transport"/>
    <property type="evidence" value="ECO:0007669"/>
    <property type="project" value="UniProtKB-KW"/>
</dbReference>
<sequence>MTEPVYIAGISCTRLAKRPDTSVKALVREAVEAALKDAGASVGDIDAAWFSNTRQPMLEGQNTVRGQIALRPLGFESVPVVNIENACASGSSALIQAMAHLKAGMADIVLVVGAEKMVFPDRPEAMAAAFEGGTDIHDMPATKAFVRSLGGDADDRSAGSRSIFMDLYAAQARAHMDRFGTRQEDFAAIAAKNHTHARHNPRAQYREPMTVAEVMADKPIAFPFTRAMCAPLSDGAAAAVVCNAAGLKRLESAKARAVTIRASVLRSGVDRETDDFEQHIGRLTAIAAYREAGVDPQDIDCVEVHDATAYAELQQIENLGLAEPGTVGARLAKGDFALGGRQPVNASGGLLSKGHPVGATGIIQLHDLALQLRGEAGSGQIEGARMGLAENGGGFLRGEEAATVVTILERGPWASAA</sequence>
<keyword evidence="2" id="KW-0813">Transport</keyword>
<dbReference type="EC" id="2.3.1.176" evidence="1"/>
<dbReference type="PROSITE" id="PS00737">
    <property type="entry name" value="THIOLASE_2"/>
    <property type="match status" value="1"/>
</dbReference>
<feature type="domain" description="Thiolase C-terminal" evidence="8">
    <location>
        <begin position="278"/>
        <end position="399"/>
    </location>
</feature>
<feature type="domain" description="Thiolase N-terminal" evidence="7">
    <location>
        <begin position="18"/>
        <end position="207"/>
    </location>
</feature>
<evidence type="ECO:0000313" key="10">
    <source>
        <dbReference type="Proteomes" id="UP000037643"/>
    </source>
</evidence>
<dbReference type="STRING" id="543877.AM2010_2575"/>
<dbReference type="CDD" id="cd00829">
    <property type="entry name" value="SCP-x_thiolase"/>
    <property type="match status" value="1"/>
</dbReference>
<protein>
    <recommendedName>
        <fullName evidence="1">propanoyl-CoA C-acyltransferase</fullName>
        <ecNumber evidence="1">2.3.1.176</ecNumber>
    </recommendedName>
    <alternativeName>
        <fullName evidence="6">Propanoyl-CoA C-acyltransferase</fullName>
    </alternativeName>
</protein>
<dbReference type="InterPro" id="IPR055140">
    <property type="entry name" value="Thiolase_C_2"/>
</dbReference>
<evidence type="ECO:0000259" key="8">
    <source>
        <dbReference type="Pfam" id="PF22691"/>
    </source>
</evidence>
<dbReference type="KEGG" id="amx:AM2010_2575"/>
<dbReference type="SUPFAM" id="SSF53901">
    <property type="entry name" value="Thiolase-like"/>
    <property type="match status" value="2"/>
</dbReference>
<dbReference type="PATRIC" id="fig|543877.4.peg.2613"/>